<sequence length="67" mass="6834">MATAGSCFKQAAASSNAVLQSAGSRNPHHCSCAGSAEHTTAWSQQRRGFLMLPSLLLGCVVAEAGLS</sequence>
<dbReference type="Proteomes" id="UP000256970">
    <property type="component" value="Unassembled WGS sequence"/>
</dbReference>
<dbReference type="AlphaFoldDB" id="A0A383W014"/>
<dbReference type="EMBL" id="FNXT01001012">
    <property type="protein sequence ID" value="SZX70821.1"/>
    <property type="molecule type" value="Genomic_DNA"/>
</dbReference>
<evidence type="ECO:0000313" key="1">
    <source>
        <dbReference type="EMBL" id="SZX70821.1"/>
    </source>
</evidence>
<evidence type="ECO:0000313" key="2">
    <source>
        <dbReference type="Proteomes" id="UP000256970"/>
    </source>
</evidence>
<organism evidence="1 2">
    <name type="scientific">Tetradesmus obliquus</name>
    <name type="common">Green alga</name>
    <name type="synonym">Acutodesmus obliquus</name>
    <dbReference type="NCBI Taxonomy" id="3088"/>
    <lineage>
        <taxon>Eukaryota</taxon>
        <taxon>Viridiplantae</taxon>
        <taxon>Chlorophyta</taxon>
        <taxon>core chlorophytes</taxon>
        <taxon>Chlorophyceae</taxon>
        <taxon>CS clade</taxon>
        <taxon>Sphaeropleales</taxon>
        <taxon>Scenedesmaceae</taxon>
        <taxon>Tetradesmus</taxon>
    </lineage>
</organism>
<proteinExistence type="predicted"/>
<keyword evidence="2" id="KW-1185">Reference proteome</keyword>
<accession>A0A383W014</accession>
<reference evidence="1 2" key="1">
    <citation type="submission" date="2016-10" db="EMBL/GenBank/DDBJ databases">
        <authorList>
            <person name="Cai Z."/>
        </authorList>
    </citation>
    <scope>NUCLEOTIDE SEQUENCE [LARGE SCALE GENOMIC DNA]</scope>
</reference>
<gene>
    <name evidence="1" type="ORF">BQ4739_LOCUS10988</name>
</gene>
<name>A0A383W014_TETOB</name>
<protein>
    <submittedName>
        <fullName evidence="1">Uncharacterized protein</fullName>
    </submittedName>
</protein>